<evidence type="ECO:0000313" key="5">
    <source>
        <dbReference type="EMBL" id="BAC19374.1"/>
    </source>
</evidence>
<dbReference type="SUPFAM" id="SSF53187">
    <property type="entry name" value="Zn-dependent exopeptidases"/>
    <property type="match status" value="1"/>
</dbReference>
<protein>
    <submittedName>
        <fullName evidence="5">Putative N-acyl-L-amino acid amidohydrolase</fullName>
    </submittedName>
</protein>
<dbReference type="PANTHER" id="PTHR43270">
    <property type="entry name" value="BETA-ALA-HIS DIPEPTIDASE"/>
    <property type="match status" value="1"/>
</dbReference>
<evidence type="ECO:0000256" key="1">
    <source>
        <dbReference type="ARBA" id="ARBA00022670"/>
    </source>
</evidence>
<dbReference type="Pfam" id="PF01546">
    <property type="entry name" value="Peptidase_M20"/>
    <property type="match status" value="1"/>
</dbReference>
<dbReference type="EMBL" id="BA000035">
    <property type="protein sequence ID" value="BAC19374.1"/>
    <property type="molecule type" value="Genomic_DNA"/>
</dbReference>
<dbReference type="GO" id="GO:0006508">
    <property type="term" value="P:proteolysis"/>
    <property type="evidence" value="ECO:0007669"/>
    <property type="project" value="UniProtKB-KW"/>
</dbReference>
<dbReference type="PANTHER" id="PTHR43270:SF12">
    <property type="entry name" value="SUCCINYL-DIAMINOPIMELATE DESUCCINYLASE"/>
    <property type="match status" value="1"/>
</dbReference>
<evidence type="ECO:0000256" key="2">
    <source>
        <dbReference type="ARBA" id="ARBA00022723"/>
    </source>
</evidence>
<dbReference type="InterPro" id="IPR011650">
    <property type="entry name" value="Peptidase_M20_dimer"/>
</dbReference>
<dbReference type="InterPro" id="IPR001261">
    <property type="entry name" value="ArgE/DapE_CS"/>
</dbReference>
<dbReference type="AlphaFoldDB" id="Q8FME3"/>
<proteinExistence type="predicted"/>
<keyword evidence="3 5" id="KW-0378">Hydrolase</keyword>
<dbReference type="InterPro" id="IPR051458">
    <property type="entry name" value="Cyt/Met_Dipeptidase"/>
</dbReference>
<name>Q8FME3_COREF</name>
<feature type="domain" description="Peptidase M20 dimerisation" evidence="4">
    <location>
        <begin position="222"/>
        <end position="368"/>
    </location>
</feature>
<evidence type="ECO:0000259" key="4">
    <source>
        <dbReference type="Pfam" id="PF07687"/>
    </source>
</evidence>
<dbReference type="STRING" id="196164.gene:10743011"/>
<dbReference type="eggNOG" id="COG0624">
    <property type="taxonomic scope" value="Bacteria"/>
</dbReference>
<dbReference type="KEGG" id="cef:CE2564"/>
<dbReference type="PROSITE" id="PS00758">
    <property type="entry name" value="ARGE_DAPE_CPG2_1"/>
    <property type="match status" value="1"/>
</dbReference>
<keyword evidence="6" id="KW-1185">Reference proteome</keyword>
<accession>Q8FME3</accession>
<dbReference type="HOGENOM" id="CLU_029469_2_0_11"/>
<sequence length="471" mass="50368">MPLPAEALYIRWMDMTHFHEVQDIRQNIEQQRERIFTDLKEIVSFNSVHSEPGLIDDYAAAASWTRQALTEAGFEVSEHPAEDGTTNFVATRQGAENAPTVLLYSHFDVVPAGPLDLWTTDPFTLTERETENGVRWFGRGAADCKGNLVMHLAALRAVDALNGTDLNLIAVVEGSEEMGGGALSALIHEKPELFKADVILIADSGNAAVGVPTLTTSLRGGGQVTVTVDTLRQAVHSGQYGGAAPDAVSALVRILDTLRDDHGRTVIDGVDTTTRWEGLPYDPEEFRSDAGILDGVDTMGGGDNPADLVWARPAITITGFTSTPVAEAVNAVPATASAKLNLRVPAGQDAIEVAEKLKAHLINHAPWGVKVEVVIDDINQPFATDISGPAMSTLAQCLSAAYENKETVTVGSGGSIPLCTELMELNPDAELALYGVEEPLSVIHSADESVDPREIRDIATAEALFLLNYGK</sequence>
<dbReference type="InterPro" id="IPR002933">
    <property type="entry name" value="Peptidase_M20"/>
</dbReference>
<dbReference type="Proteomes" id="UP000001409">
    <property type="component" value="Chromosome"/>
</dbReference>
<evidence type="ECO:0000256" key="3">
    <source>
        <dbReference type="ARBA" id="ARBA00022801"/>
    </source>
</evidence>
<dbReference type="GO" id="GO:0046872">
    <property type="term" value="F:metal ion binding"/>
    <property type="evidence" value="ECO:0007669"/>
    <property type="project" value="UniProtKB-KW"/>
</dbReference>
<reference evidence="5 6" key="1">
    <citation type="journal article" date="2003" name="Genome Res.">
        <title>Comparative complete genome sequence analysis of the amino acid replacements responsible for the thermostability of Corynebacterium efficiens.</title>
        <authorList>
            <person name="Nishio Y."/>
            <person name="Nakamura Y."/>
            <person name="Kawarabayasi Y."/>
            <person name="Usuda Y."/>
            <person name="Kimura E."/>
            <person name="Sugimoto S."/>
            <person name="Matsui K."/>
            <person name="Yamagishi A."/>
            <person name="Kikuchi H."/>
            <person name="Ikeo K."/>
            <person name="Gojobori T."/>
        </authorList>
    </citation>
    <scope>NUCLEOTIDE SEQUENCE [LARGE SCALE GENOMIC DNA]</scope>
    <source>
        <strain evidence="6">DSM 44549 / YS-314 / AJ 12310 / JCM 11189 / NBRC 100395</strain>
    </source>
</reference>
<keyword evidence="1" id="KW-0645">Protease</keyword>
<dbReference type="GO" id="GO:0008233">
    <property type="term" value="F:peptidase activity"/>
    <property type="evidence" value="ECO:0007669"/>
    <property type="project" value="UniProtKB-KW"/>
</dbReference>
<dbReference type="NCBIfam" id="NF005914">
    <property type="entry name" value="PRK07907.1"/>
    <property type="match status" value="1"/>
</dbReference>
<accession>C8NJV0</accession>
<dbReference type="Gene3D" id="3.30.70.360">
    <property type="match status" value="1"/>
</dbReference>
<dbReference type="Pfam" id="PF07687">
    <property type="entry name" value="M20_dimer"/>
    <property type="match status" value="1"/>
</dbReference>
<dbReference type="Gene3D" id="3.40.630.10">
    <property type="entry name" value="Zn peptidases"/>
    <property type="match status" value="1"/>
</dbReference>
<organism evidence="5 6">
    <name type="scientific">Corynebacterium efficiens (strain DSM 44549 / YS-314 / AJ 12310 / JCM 11189 / NBRC 100395)</name>
    <dbReference type="NCBI Taxonomy" id="196164"/>
    <lineage>
        <taxon>Bacteria</taxon>
        <taxon>Bacillati</taxon>
        <taxon>Actinomycetota</taxon>
        <taxon>Actinomycetes</taxon>
        <taxon>Mycobacteriales</taxon>
        <taxon>Corynebacteriaceae</taxon>
        <taxon>Corynebacterium</taxon>
    </lineage>
</organism>
<keyword evidence="2" id="KW-0479">Metal-binding</keyword>
<evidence type="ECO:0000313" key="6">
    <source>
        <dbReference type="Proteomes" id="UP000001409"/>
    </source>
</evidence>